<feature type="non-terminal residue" evidence="1">
    <location>
        <position position="1"/>
    </location>
</feature>
<dbReference type="SUPFAM" id="SSF52047">
    <property type="entry name" value="RNI-like"/>
    <property type="match status" value="1"/>
</dbReference>
<keyword evidence="2" id="KW-1185">Reference proteome</keyword>
<evidence type="ECO:0000313" key="1">
    <source>
        <dbReference type="EMBL" id="GAY67363.1"/>
    </source>
</evidence>
<accession>A0A2H5QS10</accession>
<sequence>KDEIIFPKLEYLNLHRLQSLTTFCSANYTFKFLSLWRLSVSACPKMKIFCGGVFSAPRLKEVWLNGQNFWDGDLNTTIQLSYYKTNAQSSTDDSGQSSMHHKE</sequence>
<evidence type="ECO:0000313" key="2">
    <source>
        <dbReference type="Proteomes" id="UP000236630"/>
    </source>
</evidence>
<dbReference type="Proteomes" id="UP000236630">
    <property type="component" value="Unassembled WGS sequence"/>
</dbReference>
<comment type="caution">
    <text evidence="1">The sequence shown here is derived from an EMBL/GenBank/DDBJ whole genome shotgun (WGS) entry which is preliminary data.</text>
</comment>
<reference evidence="1 2" key="1">
    <citation type="journal article" date="2017" name="Front. Genet.">
        <title>Draft sequencing of the heterozygous diploid genome of Satsuma (Citrus unshiu Marc.) using a hybrid assembly approach.</title>
        <authorList>
            <person name="Shimizu T."/>
            <person name="Tanizawa Y."/>
            <person name="Mochizuki T."/>
            <person name="Nagasaki H."/>
            <person name="Yoshioka T."/>
            <person name="Toyoda A."/>
            <person name="Fujiyama A."/>
            <person name="Kaminuma E."/>
            <person name="Nakamura Y."/>
        </authorList>
    </citation>
    <scope>NUCLEOTIDE SEQUENCE [LARGE SCALE GENOMIC DNA]</scope>
    <source>
        <strain evidence="2">cv. Miyagawa wase</strain>
    </source>
</reference>
<gene>
    <name evidence="1" type="ORF">CUMW_255840</name>
</gene>
<protein>
    <recommendedName>
        <fullName evidence="3">FBD domain-containing protein</fullName>
    </recommendedName>
</protein>
<evidence type="ECO:0008006" key="3">
    <source>
        <dbReference type="Google" id="ProtNLM"/>
    </source>
</evidence>
<organism evidence="1 2">
    <name type="scientific">Citrus unshiu</name>
    <name type="common">Satsuma mandarin</name>
    <name type="synonym">Citrus nobilis var. unshiu</name>
    <dbReference type="NCBI Taxonomy" id="55188"/>
    <lineage>
        <taxon>Eukaryota</taxon>
        <taxon>Viridiplantae</taxon>
        <taxon>Streptophyta</taxon>
        <taxon>Embryophyta</taxon>
        <taxon>Tracheophyta</taxon>
        <taxon>Spermatophyta</taxon>
        <taxon>Magnoliopsida</taxon>
        <taxon>eudicotyledons</taxon>
        <taxon>Gunneridae</taxon>
        <taxon>Pentapetalae</taxon>
        <taxon>rosids</taxon>
        <taxon>malvids</taxon>
        <taxon>Sapindales</taxon>
        <taxon>Rutaceae</taxon>
        <taxon>Aurantioideae</taxon>
        <taxon>Citrus</taxon>
    </lineage>
</organism>
<dbReference type="EMBL" id="BDQV01000692">
    <property type="protein sequence ID" value="GAY67363.1"/>
    <property type="molecule type" value="Genomic_DNA"/>
</dbReference>
<name>A0A2H5QS10_CITUN</name>
<dbReference type="AlphaFoldDB" id="A0A2H5QS10"/>
<proteinExistence type="predicted"/>